<proteinExistence type="predicted"/>
<evidence type="ECO:0000313" key="1">
    <source>
        <dbReference type="EMBL" id="KKK74095.1"/>
    </source>
</evidence>
<accession>A0A0F8YK52</accession>
<dbReference type="EMBL" id="LAZR01056482">
    <property type="protein sequence ID" value="KKK74095.1"/>
    <property type="molecule type" value="Genomic_DNA"/>
</dbReference>
<gene>
    <name evidence="1" type="ORF">LCGC14_2887200</name>
</gene>
<organism evidence="1">
    <name type="scientific">marine sediment metagenome</name>
    <dbReference type="NCBI Taxonomy" id="412755"/>
    <lineage>
        <taxon>unclassified sequences</taxon>
        <taxon>metagenomes</taxon>
        <taxon>ecological metagenomes</taxon>
    </lineage>
</organism>
<protein>
    <submittedName>
        <fullName evidence="1">Uncharacterized protein</fullName>
    </submittedName>
</protein>
<name>A0A0F8YK52_9ZZZZ</name>
<reference evidence="1" key="1">
    <citation type="journal article" date="2015" name="Nature">
        <title>Complex archaea that bridge the gap between prokaryotes and eukaryotes.</title>
        <authorList>
            <person name="Spang A."/>
            <person name="Saw J.H."/>
            <person name="Jorgensen S.L."/>
            <person name="Zaremba-Niedzwiedzka K."/>
            <person name="Martijn J."/>
            <person name="Lind A.E."/>
            <person name="van Eijk R."/>
            <person name="Schleper C."/>
            <person name="Guy L."/>
            <person name="Ettema T.J."/>
        </authorList>
    </citation>
    <scope>NUCLEOTIDE SEQUENCE</scope>
</reference>
<sequence length="88" mass="10457">MIRTSNIRCREYVKQRIPFKANNLFAENHGGNYYVFSYGYHWILFAYVKGVWYENNNKYSATTSKHHGQAHPLVDTISLNKNDIHKLY</sequence>
<dbReference type="AlphaFoldDB" id="A0A0F8YK52"/>
<comment type="caution">
    <text evidence="1">The sequence shown here is derived from an EMBL/GenBank/DDBJ whole genome shotgun (WGS) entry which is preliminary data.</text>
</comment>